<accession>A0A814J1B2</accession>
<evidence type="ECO:0000313" key="2">
    <source>
        <dbReference type="Proteomes" id="UP000663855"/>
    </source>
</evidence>
<dbReference type="EMBL" id="CAJNOV010000608">
    <property type="protein sequence ID" value="CAF1030568.1"/>
    <property type="molecule type" value="Genomic_DNA"/>
</dbReference>
<comment type="caution">
    <text evidence="1">The sequence shown here is derived from an EMBL/GenBank/DDBJ whole genome shotgun (WGS) entry which is preliminary data.</text>
</comment>
<dbReference type="AlphaFoldDB" id="A0A814J1B2"/>
<sequence>MTADLKYELAMAECNSLRRQLKDAYSKCTAIYEALSIVDEHSTKERTLLEKLILDLKQTIKVELEKNMNLYAEKLQVEQKEKSFKRELHDKTQDLNTMMLKYRRLYINKQQEKYIQDNLIIQMKK</sequence>
<gene>
    <name evidence="1" type="ORF">CJN711_LOCUS3775</name>
</gene>
<protein>
    <submittedName>
        <fullName evidence="1">Uncharacterized protein</fullName>
    </submittedName>
</protein>
<dbReference type="Proteomes" id="UP000663855">
    <property type="component" value="Unassembled WGS sequence"/>
</dbReference>
<organism evidence="1 2">
    <name type="scientific">Rotaria magnacalcarata</name>
    <dbReference type="NCBI Taxonomy" id="392030"/>
    <lineage>
        <taxon>Eukaryota</taxon>
        <taxon>Metazoa</taxon>
        <taxon>Spiralia</taxon>
        <taxon>Gnathifera</taxon>
        <taxon>Rotifera</taxon>
        <taxon>Eurotatoria</taxon>
        <taxon>Bdelloidea</taxon>
        <taxon>Philodinida</taxon>
        <taxon>Philodinidae</taxon>
        <taxon>Rotaria</taxon>
    </lineage>
</organism>
<reference evidence="1" key="1">
    <citation type="submission" date="2021-02" db="EMBL/GenBank/DDBJ databases">
        <authorList>
            <person name="Nowell W R."/>
        </authorList>
    </citation>
    <scope>NUCLEOTIDE SEQUENCE</scope>
</reference>
<name>A0A814J1B2_9BILA</name>
<proteinExistence type="predicted"/>
<evidence type="ECO:0000313" key="1">
    <source>
        <dbReference type="EMBL" id="CAF1030568.1"/>
    </source>
</evidence>